<dbReference type="InterPro" id="IPR016177">
    <property type="entry name" value="DNA-bd_dom_sf"/>
</dbReference>
<dbReference type="GeneID" id="109712986"/>
<dbReference type="Proteomes" id="UP000515123">
    <property type="component" value="Linkage group 7"/>
</dbReference>
<organism evidence="8 9">
    <name type="scientific">Ananas comosus</name>
    <name type="common">Pineapple</name>
    <name type="synonym">Ananas ananas</name>
    <dbReference type="NCBI Taxonomy" id="4615"/>
    <lineage>
        <taxon>Eukaryota</taxon>
        <taxon>Viridiplantae</taxon>
        <taxon>Streptophyta</taxon>
        <taxon>Embryophyta</taxon>
        <taxon>Tracheophyta</taxon>
        <taxon>Spermatophyta</taxon>
        <taxon>Magnoliopsida</taxon>
        <taxon>Liliopsida</taxon>
        <taxon>Poales</taxon>
        <taxon>Bromeliaceae</taxon>
        <taxon>Bromelioideae</taxon>
        <taxon>Ananas</taxon>
    </lineage>
</organism>
<feature type="compositionally biased region" description="Basic and acidic residues" evidence="6">
    <location>
        <begin position="242"/>
        <end position="255"/>
    </location>
</feature>
<feature type="compositionally biased region" description="Basic and acidic residues" evidence="6">
    <location>
        <begin position="266"/>
        <end position="277"/>
    </location>
</feature>
<reference evidence="11" key="2">
    <citation type="submission" date="2025-04" db="UniProtKB">
        <authorList>
            <consortium name="RefSeq"/>
        </authorList>
    </citation>
    <scope>IDENTIFICATION</scope>
    <source>
        <tissue evidence="11">Leaf</tissue>
    </source>
</reference>
<dbReference type="AlphaFoldDB" id="A0A199V8X4"/>
<keyword evidence="5" id="KW-0539">Nucleus</keyword>
<feature type="compositionally biased region" description="Basic residues" evidence="6">
    <location>
        <begin position="115"/>
        <end position="127"/>
    </location>
</feature>
<feature type="compositionally biased region" description="Basic and acidic residues" evidence="6">
    <location>
        <begin position="128"/>
        <end position="142"/>
    </location>
</feature>
<gene>
    <name evidence="11" type="primary">LOC109712986</name>
    <name evidence="8" type="ORF">ACMD2_02815</name>
</gene>
<dbReference type="GO" id="GO:0005634">
    <property type="term" value="C:nucleus"/>
    <property type="evidence" value="ECO:0007669"/>
    <property type="project" value="UniProtKB-SubCell"/>
</dbReference>
<feature type="compositionally biased region" description="Basic and acidic residues" evidence="6">
    <location>
        <begin position="91"/>
        <end position="114"/>
    </location>
</feature>
<evidence type="ECO:0000256" key="2">
    <source>
        <dbReference type="ARBA" id="ARBA00023015"/>
    </source>
</evidence>
<dbReference type="RefSeq" id="XP_020092475.1">
    <property type="nucleotide sequence ID" value="XM_020236886.1"/>
</dbReference>
<accession>A0A199V8X4</accession>
<evidence type="ECO:0000313" key="9">
    <source>
        <dbReference type="Proteomes" id="UP000092600"/>
    </source>
</evidence>
<feature type="compositionally biased region" description="Basic and acidic residues" evidence="6">
    <location>
        <begin position="189"/>
        <end position="228"/>
    </location>
</feature>
<evidence type="ECO:0000256" key="6">
    <source>
        <dbReference type="SAM" id="MobiDB-lite"/>
    </source>
</evidence>
<evidence type="ECO:0000256" key="3">
    <source>
        <dbReference type="ARBA" id="ARBA00023125"/>
    </source>
</evidence>
<dbReference type="Gene3D" id="3.30.890.10">
    <property type="entry name" value="Methyl-cpg-binding Protein 2, Chain A"/>
    <property type="match status" value="1"/>
</dbReference>
<dbReference type="InterPro" id="IPR001739">
    <property type="entry name" value="Methyl_CpG_DNA-bd"/>
</dbReference>
<dbReference type="PROSITE" id="PS50982">
    <property type="entry name" value="MBD"/>
    <property type="match status" value="1"/>
</dbReference>
<evidence type="ECO:0000256" key="4">
    <source>
        <dbReference type="ARBA" id="ARBA00023163"/>
    </source>
</evidence>
<proteinExistence type="predicted"/>
<sequence length="291" mass="31248">MASDEPKGAIESADVAEAEAEAEVVSVELPAPPGWKKKFTPKMGGTPRRTEIVFISPTGEEIKNKKQLDQYLKSYPGGPSSSEFDWGTGDTPRRSARISEKAKATETPEGEKPKKRERKSSSKKGSKEKKEDETAGAEKDAGATDEEAKDAAADVEMKETAGAEMKGTETSKEGLTETAVNETAVEQDSADKTKENDEKKTEENAKKAENSEEPSKDGSLVEEKKVEEEPADSEALPPQPESKGDTSAKEGKGEGEVSTENGGQMDNKKHDVDHKEAPLANSDDGQHPPDS</sequence>
<feature type="compositionally biased region" description="Basic and acidic residues" evidence="6">
    <location>
        <begin position="149"/>
        <end position="175"/>
    </location>
</feature>
<evidence type="ECO:0000313" key="8">
    <source>
        <dbReference type="EMBL" id="OAY73255.1"/>
    </source>
</evidence>
<evidence type="ECO:0000313" key="10">
    <source>
        <dbReference type="Proteomes" id="UP000515123"/>
    </source>
</evidence>
<dbReference type="PANTHER" id="PTHR33729:SF6">
    <property type="entry name" value="METHYL-CPG-BINDING DOMAIN-CONTAINING PROTEIN 11"/>
    <property type="match status" value="1"/>
</dbReference>
<protein>
    <submittedName>
        <fullName evidence="8 11">Methyl-CpG-binding domain-containing protein 11</fullName>
    </submittedName>
</protein>
<dbReference type="GO" id="GO:0003677">
    <property type="term" value="F:DNA binding"/>
    <property type="evidence" value="ECO:0007669"/>
    <property type="project" value="UniProtKB-KW"/>
</dbReference>
<feature type="region of interest" description="Disordered" evidence="6">
    <location>
        <begin position="1"/>
        <end position="291"/>
    </location>
</feature>
<keyword evidence="10" id="KW-1185">Reference proteome</keyword>
<comment type="subcellular location">
    <subcellularLocation>
        <location evidence="1">Nucleus</location>
    </subcellularLocation>
</comment>
<dbReference type="EMBL" id="LSRQ01002777">
    <property type="protein sequence ID" value="OAY73255.1"/>
    <property type="molecule type" value="Genomic_DNA"/>
</dbReference>
<dbReference type="Proteomes" id="UP000092600">
    <property type="component" value="Unassembled WGS sequence"/>
</dbReference>
<reference evidence="8 9" key="1">
    <citation type="journal article" date="2016" name="DNA Res.">
        <title>The draft genome of MD-2 pineapple using hybrid error correction of long reads.</title>
        <authorList>
            <person name="Redwan R.M."/>
            <person name="Saidin A."/>
            <person name="Kumar S.V."/>
        </authorList>
    </citation>
    <scope>NUCLEOTIDE SEQUENCE [LARGE SCALE GENOMIC DNA]</scope>
    <source>
        <strain evidence="9">cv. MD2</strain>
        <tissue evidence="8">Leaf</tissue>
    </source>
</reference>
<dbReference type="Gramene" id="Aco005134.1.mrna1">
    <property type="protein sequence ID" value="Aco005134.1.mrna1"/>
    <property type="gene ID" value="Aco005134.1.path1"/>
</dbReference>
<name>A0A199V8X4_ANACO</name>
<feature type="domain" description="MBD" evidence="7">
    <location>
        <begin position="21"/>
        <end position="91"/>
    </location>
</feature>
<keyword evidence="2" id="KW-0805">Transcription regulation</keyword>
<dbReference type="PANTHER" id="PTHR33729">
    <property type="entry name" value="METHYL-CPG BINDING DOMAIN CONTAINING PROTEIN, EXPRESSED"/>
    <property type="match status" value="1"/>
</dbReference>
<keyword evidence="3" id="KW-0238">DNA-binding</keyword>
<keyword evidence="4" id="KW-0804">Transcription</keyword>
<dbReference type="InterPro" id="IPR039622">
    <property type="entry name" value="MBD10/11"/>
</dbReference>
<evidence type="ECO:0000313" key="11">
    <source>
        <dbReference type="RefSeq" id="XP_020092475.1"/>
    </source>
</evidence>
<dbReference type="OrthoDB" id="1435582at2759"/>
<dbReference type="Pfam" id="PF01429">
    <property type="entry name" value="MBD"/>
    <property type="match status" value="1"/>
</dbReference>
<evidence type="ECO:0000259" key="7">
    <source>
        <dbReference type="PROSITE" id="PS50982"/>
    </source>
</evidence>
<evidence type="ECO:0000256" key="1">
    <source>
        <dbReference type="ARBA" id="ARBA00004123"/>
    </source>
</evidence>
<evidence type="ECO:0000256" key="5">
    <source>
        <dbReference type="ARBA" id="ARBA00023242"/>
    </source>
</evidence>
<dbReference type="SUPFAM" id="SSF54171">
    <property type="entry name" value="DNA-binding domain"/>
    <property type="match status" value="1"/>
</dbReference>